<evidence type="ECO:0000256" key="1">
    <source>
        <dbReference type="ARBA" id="ARBA00022630"/>
    </source>
</evidence>
<protein>
    <submittedName>
        <fullName evidence="4">NADH:flavin oxidoreductase</fullName>
    </submittedName>
</protein>
<dbReference type="InterPro" id="IPR001155">
    <property type="entry name" value="OxRdtase_FMN_N"/>
</dbReference>
<dbReference type="AlphaFoldDB" id="A0A0M1M6X3"/>
<reference evidence="6 7" key="1">
    <citation type="submission" date="2019-04" db="EMBL/GenBank/DDBJ databases">
        <title>Genome sequencing of Clostridium botulinum Groups I-IV and Clostridium butyricum.</title>
        <authorList>
            <person name="Brunt J."/>
            <person name="Van Vliet A.H.M."/>
            <person name="Stringer S.C."/>
            <person name="Carter A.T."/>
            <person name="Peck M.W."/>
        </authorList>
    </citation>
    <scope>NUCLEOTIDE SEQUENCE [LARGE SCALE GENOMIC DNA]</scope>
    <source>
        <strain evidence="4 7">1605</strain>
        <strain evidence="5 6">CB-K-33E</strain>
    </source>
</reference>
<sequence>MKSLWDKTNIGKMKLKNRFFRGALWEELADEKGHLTPELSSIYEELAKGGVGTIITGYAFVTEDEQPNPRMMGIYNDSFIKEYKEFTNKIHDLGANIIMQIVYGGFMTTFNVGERTIWGPSTMQNEVTKTWAKEMTKDEIKYLVNAYSEAARRVKESGFDGVEIHGGHGYLLSQFLSPYYNKRTDEYGGNIENRGRIIFEIFQAMREKVGNDFPILIKLNSSDYIKEGGLNKEESLYVAKKLADLGIDAIEVTGGNESIQEVLDNNMGAARTKVVISKERESYFKDYATELAANIDIPVILIGGNRHLDVMEDLLNNENIEYFTLSRPLTAEPDLINKWATDNLKNPKCVSCNQCYNTPGKRCILNIREAEKKNK</sequence>
<evidence type="ECO:0000313" key="6">
    <source>
        <dbReference type="Proteomes" id="UP000473681"/>
    </source>
</evidence>
<comment type="caution">
    <text evidence="4">The sequence shown here is derived from an EMBL/GenBank/DDBJ whole genome shotgun (WGS) entry which is preliminary data.</text>
</comment>
<dbReference type="PANTHER" id="PTHR43656">
    <property type="entry name" value="BINDING OXIDOREDUCTASE, PUTATIVE (AFU_ORTHOLOGUE AFUA_2G08260)-RELATED"/>
    <property type="match status" value="1"/>
</dbReference>
<dbReference type="InterPro" id="IPR051799">
    <property type="entry name" value="NADH_flavin_oxidoreductase"/>
</dbReference>
<evidence type="ECO:0000313" key="7">
    <source>
        <dbReference type="Proteomes" id="UP000476820"/>
    </source>
</evidence>
<evidence type="ECO:0000256" key="2">
    <source>
        <dbReference type="ARBA" id="ARBA00023002"/>
    </source>
</evidence>
<keyword evidence="2" id="KW-0560">Oxidoreductase</keyword>
<dbReference type="Pfam" id="PF00724">
    <property type="entry name" value="Oxidored_FMN"/>
    <property type="match status" value="1"/>
</dbReference>
<organism evidence="4 7">
    <name type="scientific">Clostridium botulinum</name>
    <dbReference type="NCBI Taxonomy" id="1491"/>
    <lineage>
        <taxon>Bacteria</taxon>
        <taxon>Bacillati</taxon>
        <taxon>Bacillota</taxon>
        <taxon>Clostridia</taxon>
        <taxon>Eubacteriales</taxon>
        <taxon>Clostridiaceae</taxon>
        <taxon>Clostridium</taxon>
    </lineage>
</organism>
<dbReference type="InterPro" id="IPR013785">
    <property type="entry name" value="Aldolase_TIM"/>
</dbReference>
<name>A0A0M1M6X3_CLOBO</name>
<keyword evidence="1" id="KW-0285">Flavoprotein</keyword>
<accession>A0A0M1M6X3</accession>
<dbReference type="EMBL" id="SWOV01000011">
    <property type="protein sequence ID" value="NFF87464.1"/>
    <property type="molecule type" value="Genomic_DNA"/>
</dbReference>
<evidence type="ECO:0000313" key="4">
    <source>
        <dbReference type="EMBL" id="NFF87464.1"/>
    </source>
</evidence>
<dbReference type="Proteomes" id="UP000476820">
    <property type="component" value="Unassembled WGS sequence"/>
</dbReference>
<evidence type="ECO:0000313" key="5">
    <source>
        <dbReference type="EMBL" id="NFN34764.1"/>
    </source>
</evidence>
<dbReference type="OrthoDB" id="9772736at2"/>
<dbReference type="RefSeq" id="WP_053342214.1">
    <property type="nucleotide sequence ID" value="NZ_LFPA01000102.1"/>
</dbReference>
<dbReference type="GO" id="GO:0010181">
    <property type="term" value="F:FMN binding"/>
    <property type="evidence" value="ECO:0007669"/>
    <property type="project" value="InterPro"/>
</dbReference>
<gene>
    <name evidence="4" type="ORF">FC774_06215</name>
    <name evidence="5" type="ORF">FDB51_06370</name>
</gene>
<dbReference type="GO" id="GO:0016491">
    <property type="term" value="F:oxidoreductase activity"/>
    <property type="evidence" value="ECO:0007669"/>
    <property type="project" value="UniProtKB-KW"/>
</dbReference>
<evidence type="ECO:0000259" key="3">
    <source>
        <dbReference type="Pfam" id="PF00724"/>
    </source>
</evidence>
<dbReference type="PANTHER" id="PTHR43656:SF2">
    <property type="entry name" value="BINDING OXIDOREDUCTASE, PUTATIVE (AFU_ORTHOLOGUE AFUA_2G08260)-RELATED"/>
    <property type="match status" value="1"/>
</dbReference>
<dbReference type="SUPFAM" id="SSF51395">
    <property type="entry name" value="FMN-linked oxidoreductases"/>
    <property type="match status" value="1"/>
</dbReference>
<dbReference type="EMBL" id="SWVK01000006">
    <property type="protein sequence ID" value="NFN34764.1"/>
    <property type="molecule type" value="Genomic_DNA"/>
</dbReference>
<dbReference type="CDD" id="cd02803">
    <property type="entry name" value="OYE_like_FMN_family"/>
    <property type="match status" value="1"/>
</dbReference>
<dbReference type="Gene3D" id="3.20.20.70">
    <property type="entry name" value="Aldolase class I"/>
    <property type="match status" value="1"/>
</dbReference>
<feature type="domain" description="NADH:flavin oxidoreductase/NADH oxidase N-terminal" evidence="3">
    <location>
        <begin position="9"/>
        <end position="340"/>
    </location>
</feature>
<proteinExistence type="predicted"/>
<dbReference type="Proteomes" id="UP000473681">
    <property type="component" value="Unassembled WGS sequence"/>
</dbReference>